<evidence type="ECO:0000256" key="5">
    <source>
        <dbReference type="ARBA" id="ARBA00022692"/>
    </source>
</evidence>
<dbReference type="Pfam" id="PF03845">
    <property type="entry name" value="Spore_permease"/>
    <property type="match status" value="1"/>
</dbReference>
<dbReference type="AlphaFoldDB" id="A0AA96LF98"/>
<feature type="transmembrane region" description="Helical" evidence="8">
    <location>
        <begin position="107"/>
        <end position="125"/>
    </location>
</feature>
<feature type="transmembrane region" description="Helical" evidence="8">
    <location>
        <begin position="294"/>
        <end position="311"/>
    </location>
</feature>
<gene>
    <name evidence="9" type="ORF">MJA45_03260</name>
</gene>
<evidence type="ECO:0000256" key="2">
    <source>
        <dbReference type="ARBA" id="ARBA00007998"/>
    </source>
</evidence>
<organism evidence="9 10">
    <name type="scientific">Paenibacillus aurantius</name>
    <dbReference type="NCBI Taxonomy" id="2918900"/>
    <lineage>
        <taxon>Bacteria</taxon>
        <taxon>Bacillati</taxon>
        <taxon>Bacillota</taxon>
        <taxon>Bacilli</taxon>
        <taxon>Bacillales</taxon>
        <taxon>Paenibacillaceae</taxon>
        <taxon>Paenibacillus</taxon>
    </lineage>
</organism>
<dbReference type="InterPro" id="IPR004761">
    <property type="entry name" value="Spore_GerAB"/>
</dbReference>
<evidence type="ECO:0000313" key="9">
    <source>
        <dbReference type="EMBL" id="WNQ12094.1"/>
    </source>
</evidence>
<evidence type="ECO:0000256" key="7">
    <source>
        <dbReference type="ARBA" id="ARBA00023136"/>
    </source>
</evidence>
<evidence type="ECO:0000256" key="4">
    <source>
        <dbReference type="ARBA" id="ARBA00022544"/>
    </source>
</evidence>
<feature type="transmembrane region" description="Helical" evidence="8">
    <location>
        <begin position="171"/>
        <end position="192"/>
    </location>
</feature>
<feature type="transmembrane region" description="Helical" evidence="8">
    <location>
        <begin position="28"/>
        <end position="49"/>
    </location>
</feature>
<sequence length="360" mass="40185">MMFTLFLYTTMAGFLISPLIRKAGYESALALVLGAFMGLFLGGGALLLARTRPEESFVRFGGEIVGKWLHYPLCAVMIFFLLNTAGQIFRLFTDFLIQTYLPETPDWALTAVFGVCVAIGVRTGLESIFRFSQLFFWFVLLSGLVGTSLLGKGIPTFRAHALLNHFDPAQLWGGAYLSAGNYAELFLILLLYPQLANGRRTGRTMFWATLSSLVAVLSNLIPTLMLFDTKLAGNMTYPVLEAVRFIRVADFLENLDPLLTSIWIFSLFIKLSLLVYAATLIFSQLVKLKDHRPLSFSLTAFAVVLSFHLGRNFTEVENYMEHAFSTFSLLMGSLPLLYLAVWLVRRRKGNAKKASGLSSE</sequence>
<evidence type="ECO:0000256" key="3">
    <source>
        <dbReference type="ARBA" id="ARBA00022448"/>
    </source>
</evidence>
<dbReference type="KEGG" id="paun:MJA45_03260"/>
<feature type="transmembrane region" description="Helical" evidence="8">
    <location>
        <begin position="323"/>
        <end position="344"/>
    </location>
</feature>
<evidence type="ECO:0000256" key="6">
    <source>
        <dbReference type="ARBA" id="ARBA00022989"/>
    </source>
</evidence>
<dbReference type="GO" id="GO:0016020">
    <property type="term" value="C:membrane"/>
    <property type="evidence" value="ECO:0007669"/>
    <property type="project" value="UniProtKB-SubCell"/>
</dbReference>
<evidence type="ECO:0000313" key="10">
    <source>
        <dbReference type="Proteomes" id="UP001305702"/>
    </source>
</evidence>
<keyword evidence="3" id="KW-0813">Transport</keyword>
<keyword evidence="7 8" id="KW-0472">Membrane</keyword>
<comment type="subcellular location">
    <subcellularLocation>
        <location evidence="1">Membrane</location>
        <topology evidence="1">Multi-pass membrane protein</topology>
    </subcellularLocation>
</comment>
<evidence type="ECO:0000256" key="1">
    <source>
        <dbReference type="ARBA" id="ARBA00004141"/>
    </source>
</evidence>
<keyword evidence="6 8" id="KW-1133">Transmembrane helix</keyword>
<evidence type="ECO:0000256" key="8">
    <source>
        <dbReference type="SAM" id="Phobius"/>
    </source>
</evidence>
<name>A0AA96LF98_9BACL</name>
<keyword evidence="4" id="KW-0309">Germination</keyword>
<dbReference type="PANTHER" id="PTHR34975">
    <property type="entry name" value="SPORE GERMINATION PROTEIN A2"/>
    <property type="match status" value="1"/>
</dbReference>
<comment type="similarity">
    <text evidence="2">Belongs to the amino acid-polyamine-organocation (APC) superfamily. Spore germination protein (SGP) (TC 2.A.3.9) family.</text>
</comment>
<dbReference type="EMBL" id="CP130318">
    <property type="protein sequence ID" value="WNQ12094.1"/>
    <property type="molecule type" value="Genomic_DNA"/>
</dbReference>
<dbReference type="PANTHER" id="PTHR34975:SF2">
    <property type="entry name" value="SPORE GERMINATION PROTEIN A2"/>
    <property type="match status" value="1"/>
</dbReference>
<keyword evidence="10" id="KW-1185">Reference proteome</keyword>
<accession>A0AA96LF98</accession>
<feature type="transmembrane region" description="Helical" evidence="8">
    <location>
        <begin position="134"/>
        <end position="151"/>
    </location>
</feature>
<feature type="transmembrane region" description="Helical" evidence="8">
    <location>
        <begin position="69"/>
        <end position="92"/>
    </location>
</feature>
<feature type="transmembrane region" description="Helical" evidence="8">
    <location>
        <begin position="204"/>
        <end position="227"/>
    </location>
</feature>
<dbReference type="GO" id="GO:0009847">
    <property type="term" value="P:spore germination"/>
    <property type="evidence" value="ECO:0007669"/>
    <property type="project" value="InterPro"/>
</dbReference>
<keyword evidence="5 8" id="KW-0812">Transmembrane</keyword>
<reference evidence="9 10" key="1">
    <citation type="submission" date="2022-02" db="EMBL/GenBank/DDBJ databases">
        <title>Paenibacillus sp. MBLB1776 Whole Genome Shotgun Sequencing.</title>
        <authorList>
            <person name="Hwang C.Y."/>
            <person name="Cho E.-S."/>
            <person name="Seo M.-J."/>
        </authorList>
    </citation>
    <scope>NUCLEOTIDE SEQUENCE [LARGE SCALE GENOMIC DNA]</scope>
    <source>
        <strain evidence="9 10">MBLB1776</strain>
    </source>
</reference>
<feature type="transmembrane region" description="Helical" evidence="8">
    <location>
        <begin position="262"/>
        <end position="282"/>
    </location>
</feature>
<dbReference type="Proteomes" id="UP001305702">
    <property type="component" value="Chromosome"/>
</dbReference>
<protein>
    <submittedName>
        <fullName evidence="9">GerAB/ArcD/ProY family transporter</fullName>
    </submittedName>
</protein>
<proteinExistence type="inferred from homology"/>